<sequence>MTDFPDSLARIFAMSNDWPIPEDLSANGRKAAETIRDFFTEKNITNHGGGGKFYSPQQWLDRGELYGLGSLLIITHDGGDHAGAFNLDYEQYELHDQLQTRLRSLGVFVEGCTGWYSAIHPI</sequence>
<comment type="caution">
    <text evidence="1">The sequence shown here is derived from an EMBL/GenBank/DDBJ whole genome shotgun (WGS) entry which is preliminary data.</text>
</comment>
<accession>A0ABR5FM68</accession>
<dbReference type="EMBL" id="LDPU01000003">
    <property type="protein sequence ID" value="KLO47624.1"/>
    <property type="molecule type" value="Genomic_DNA"/>
</dbReference>
<keyword evidence="2" id="KW-1185">Reference proteome</keyword>
<reference evidence="1 2" key="1">
    <citation type="submission" date="2015-05" db="EMBL/GenBank/DDBJ databases">
        <title>Genome sequence of Mycobacterium senegalense.</title>
        <authorList>
            <person name="Greninger A.L."/>
            <person name="Miller S."/>
        </authorList>
    </citation>
    <scope>NUCLEOTIDE SEQUENCE [LARGE SCALE GENOMIC DNA]</scope>
    <source>
        <strain evidence="1 2">CK2</strain>
    </source>
</reference>
<organism evidence="1 2">
    <name type="scientific">Mycolicibacterium senegalense</name>
    <dbReference type="NCBI Taxonomy" id="1796"/>
    <lineage>
        <taxon>Bacteria</taxon>
        <taxon>Bacillati</taxon>
        <taxon>Actinomycetota</taxon>
        <taxon>Actinomycetes</taxon>
        <taxon>Mycobacteriales</taxon>
        <taxon>Mycobacteriaceae</taxon>
        <taxon>Mycolicibacterium</taxon>
    </lineage>
</organism>
<gene>
    <name evidence="1" type="ORF">ABW05_30765</name>
</gene>
<name>A0ABR5FM68_9MYCO</name>
<proteinExistence type="predicted"/>
<evidence type="ECO:0000313" key="1">
    <source>
        <dbReference type="EMBL" id="KLO47624.1"/>
    </source>
</evidence>
<protein>
    <submittedName>
        <fullName evidence="1">Uncharacterized protein</fullName>
    </submittedName>
</protein>
<evidence type="ECO:0000313" key="2">
    <source>
        <dbReference type="Proteomes" id="UP000036499"/>
    </source>
</evidence>
<dbReference type="Proteomes" id="UP000036499">
    <property type="component" value="Unassembled WGS sequence"/>
</dbReference>